<keyword evidence="5" id="KW-0238">DNA-binding</keyword>
<evidence type="ECO:0000256" key="6">
    <source>
        <dbReference type="ARBA" id="ARBA00023163"/>
    </source>
</evidence>
<organism evidence="12 13">
    <name type="scientific">Gilvirhabdus luticola</name>
    <dbReference type="NCBI Taxonomy" id="3079858"/>
    <lineage>
        <taxon>Bacteria</taxon>
        <taxon>Pseudomonadati</taxon>
        <taxon>Bacteroidota</taxon>
        <taxon>Flavobacteriia</taxon>
        <taxon>Flavobacteriales</taxon>
        <taxon>Flavobacteriaceae</taxon>
        <taxon>Gilvirhabdus</taxon>
    </lineage>
</organism>
<dbReference type="InterPro" id="IPR004358">
    <property type="entry name" value="Sig_transdc_His_kin-like_C"/>
</dbReference>
<feature type="transmembrane region" description="Helical" evidence="8">
    <location>
        <begin position="798"/>
        <end position="818"/>
    </location>
</feature>
<dbReference type="SUPFAM" id="SSF69322">
    <property type="entry name" value="Tricorn protease domain 2"/>
    <property type="match status" value="1"/>
</dbReference>
<keyword evidence="13" id="KW-1185">Reference proteome</keyword>
<dbReference type="Gene3D" id="1.10.10.60">
    <property type="entry name" value="Homeodomain-like"/>
    <property type="match status" value="2"/>
</dbReference>
<dbReference type="InterPro" id="IPR018060">
    <property type="entry name" value="HTH_AraC"/>
</dbReference>
<dbReference type="Gene3D" id="1.10.287.130">
    <property type="match status" value="1"/>
</dbReference>
<keyword evidence="8" id="KW-1133">Transmembrane helix</keyword>
<dbReference type="Gene3D" id="2.60.40.10">
    <property type="entry name" value="Immunoglobulins"/>
    <property type="match status" value="1"/>
</dbReference>
<dbReference type="Pfam" id="PF07495">
    <property type="entry name" value="Y_Y_Y"/>
    <property type="match status" value="1"/>
</dbReference>
<dbReference type="CDD" id="cd00082">
    <property type="entry name" value="HisKA"/>
    <property type="match status" value="1"/>
</dbReference>
<dbReference type="Pfam" id="PF12833">
    <property type="entry name" value="HTH_18"/>
    <property type="match status" value="1"/>
</dbReference>
<evidence type="ECO:0000256" key="1">
    <source>
        <dbReference type="ARBA" id="ARBA00000085"/>
    </source>
</evidence>
<dbReference type="EC" id="2.7.13.3" evidence="2"/>
<dbReference type="EMBL" id="JAWHTF010000006">
    <property type="protein sequence ID" value="MDU8886648.1"/>
    <property type="molecule type" value="Genomic_DNA"/>
</dbReference>
<evidence type="ECO:0000313" key="13">
    <source>
        <dbReference type="Proteomes" id="UP001268651"/>
    </source>
</evidence>
<dbReference type="InterPro" id="IPR003661">
    <property type="entry name" value="HisK_dim/P_dom"/>
</dbReference>
<keyword evidence="3 7" id="KW-0597">Phosphoprotein</keyword>
<keyword evidence="8" id="KW-0472">Membrane</keyword>
<dbReference type="PANTHER" id="PTHR43547">
    <property type="entry name" value="TWO-COMPONENT HISTIDINE KINASE"/>
    <property type="match status" value="1"/>
</dbReference>
<dbReference type="CDD" id="cd00075">
    <property type="entry name" value="HATPase"/>
    <property type="match status" value="1"/>
</dbReference>
<name>A0ABU3U8A4_9FLAO</name>
<dbReference type="InterPro" id="IPR018062">
    <property type="entry name" value="HTH_AraC-typ_CS"/>
</dbReference>
<keyword evidence="4" id="KW-0805">Transcription regulation</keyword>
<dbReference type="SUPFAM" id="SSF63829">
    <property type="entry name" value="Calcium-dependent phosphotriesterase"/>
    <property type="match status" value="2"/>
</dbReference>
<dbReference type="InterPro" id="IPR005467">
    <property type="entry name" value="His_kinase_dom"/>
</dbReference>
<dbReference type="InterPro" id="IPR013783">
    <property type="entry name" value="Ig-like_fold"/>
</dbReference>
<dbReference type="Gene3D" id="2.130.10.10">
    <property type="entry name" value="YVTN repeat-like/Quinoprotein amine dehydrogenase"/>
    <property type="match status" value="2"/>
</dbReference>
<sequence length="1343" mass="153926">MQNLYCITVLLFYLFTNLGFGFQQTKYDNIRIKSFNVEDGLSDNRVFSIIKDKDNFLWIGTEYGLSRFDGNSFKNFYYNEMNFNSICGNVITKLLEDSYLNIWIGTFGGGLCYLDKKGTTFVKVKFKNFTDNITEYITDMALDKDGTIWVTSTLGLHKLKFSLDGSLYQKNYLYGKGLRSLFLDNSDTLLIGAIGGLIYEHDIHSNEQPKELTNNPFGNSVSFFKHGKELFLGTSNGLFVKNIETNELERIYFDKQKEFRISIKDFVKVRENHIWMATSNGLYLFDINEKSTVLKLDSEHSKGTDLSDNYVNCLYKFSDDKLFIGTDNGLDLLDFSSRPFNNISKDMRGTYLLNDNTVSSVFKDGEDLWVGTAKGGLNLIRSGEPYYFPIELWDARGYKNVDVNTIVKDYNNNRLWFATGGGLGMINLDSFDPNKPKFRMFYYDYYDPNTISGNNVRDIDIDNFGTIWGAPYGGGLFSLTLSSKNELKVMRYSDYMGENSISALLCVAVDQKNNVWAGGLEGLVKLSFKTNKRKDPFIEYYQKESDNRKSLSHNIIYDIFVDNKNRVWLGAFNGLNLYKGNSEFKSWTSSKGFPGVIVYSVQDDGYGNLWLGTKLGIVKFNLKNKTFTQYTANEGLQGNYFFPKAIFKGDSGTIYMGGINGLTYFNPRHVREEGIQKPLYFSELRVKDSIIEPASSVNSILKKSLFHTSKLTFNYDSFPFFLGISSIDYRLNKNVQYVYKLLPTDTEWQKLNKPEIQFAHLKPGDYTLQVSAMTHDKIWDQAPLVMNIQVFPPWYTSWWANFIYTTLVLIIIFIIYRVNLIRQLAIKEVEKRQALDTLRSKMFNDISHEFRTPLTIVKGLSAHLVKESSSQEDKKLVKGIQDSNDQLLNLVNQMLDLASLDANKMEVHYKNGDVIKFIEKSINLYRSYSDSKLQTLDFKSDVQELFMDFDDDKLQKILNNLVSNAIKFTPEGGKILVNVQAKNNELTIRISDTGRGISKINLQQVFERHFKTLDIQGMEGSGIGLALTKELVELMEGNINVKSKEGKGSVFTVKLPIKNEAINTDIDYHIPFIKEPMDVIESPVRIKTDVMKPTILVVEDNQDIQNFLLMLLANDYNIITAKDGVEGLKMASNKEIDFILSDVMMPEMDGFEFCKQIKDNINTSHIPFIIISARTESKGKQEAYKLGVDAYLTKPFDGNELLVIIKSLLEKQHKRLKYLKDLLHLKKDYKSTPDINELDLNLIKNLQMLVLNDKDKLSVDQLAKKLYISRAQLHRKLIALTGMSTTQYINYIRIEKAKLLLSTTNLTVKEIAYIIGFQSTTYFSKVFKKELGKTPESYRIKSK</sequence>
<dbReference type="InterPro" id="IPR011110">
    <property type="entry name" value="Reg_prop"/>
</dbReference>
<dbReference type="SMART" id="SM00448">
    <property type="entry name" value="REC"/>
    <property type="match status" value="1"/>
</dbReference>
<dbReference type="Pfam" id="PF00072">
    <property type="entry name" value="Response_reg"/>
    <property type="match status" value="1"/>
</dbReference>
<evidence type="ECO:0000256" key="3">
    <source>
        <dbReference type="ARBA" id="ARBA00022553"/>
    </source>
</evidence>
<dbReference type="SUPFAM" id="SSF52172">
    <property type="entry name" value="CheY-like"/>
    <property type="match status" value="1"/>
</dbReference>
<comment type="catalytic activity">
    <reaction evidence="1">
        <text>ATP + protein L-histidine = ADP + protein N-phospho-L-histidine.</text>
        <dbReference type="EC" id="2.7.13.3"/>
    </reaction>
</comment>
<dbReference type="SMART" id="SM00388">
    <property type="entry name" value="HisKA"/>
    <property type="match status" value="1"/>
</dbReference>
<evidence type="ECO:0000259" key="10">
    <source>
        <dbReference type="PROSITE" id="PS50109"/>
    </source>
</evidence>
<evidence type="ECO:0000256" key="2">
    <source>
        <dbReference type="ARBA" id="ARBA00012438"/>
    </source>
</evidence>
<evidence type="ECO:0000313" key="12">
    <source>
        <dbReference type="EMBL" id="MDU8886648.1"/>
    </source>
</evidence>
<dbReference type="Pfam" id="PF00512">
    <property type="entry name" value="HisKA"/>
    <property type="match status" value="1"/>
</dbReference>
<dbReference type="InterPro" id="IPR036890">
    <property type="entry name" value="HATPase_C_sf"/>
</dbReference>
<dbReference type="InterPro" id="IPR001789">
    <property type="entry name" value="Sig_transdc_resp-reg_receiver"/>
</dbReference>
<keyword evidence="8" id="KW-0812">Transmembrane</keyword>
<feature type="domain" description="Response regulatory" evidence="11">
    <location>
        <begin position="1094"/>
        <end position="1209"/>
    </location>
</feature>
<feature type="modified residue" description="4-aspartylphosphate" evidence="7">
    <location>
        <position position="1142"/>
    </location>
</feature>
<dbReference type="SMART" id="SM00387">
    <property type="entry name" value="HATPase_c"/>
    <property type="match status" value="1"/>
</dbReference>
<proteinExistence type="predicted"/>
<feature type="domain" description="Histidine kinase" evidence="10">
    <location>
        <begin position="845"/>
        <end position="1059"/>
    </location>
</feature>
<dbReference type="SUPFAM" id="SSF46689">
    <property type="entry name" value="Homeodomain-like"/>
    <property type="match status" value="1"/>
</dbReference>
<feature type="domain" description="HTH araC/xylS-type" evidence="9">
    <location>
        <begin position="1243"/>
        <end position="1341"/>
    </location>
</feature>
<dbReference type="InterPro" id="IPR009057">
    <property type="entry name" value="Homeodomain-like_sf"/>
</dbReference>
<dbReference type="PROSITE" id="PS50109">
    <property type="entry name" value="HIS_KIN"/>
    <property type="match status" value="1"/>
</dbReference>
<dbReference type="SMART" id="SM00342">
    <property type="entry name" value="HTH_ARAC"/>
    <property type="match status" value="1"/>
</dbReference>
<evidence type="ECO:0000259" key="11">
    <source>
        <dbReference type="PROSITE" id="PS50110"/>
    </source>
</evidence>
<dbReference type="Pfam" id="PF07494">
    <property type="entry name" value="Reg_prop"/>
    <property type="match status" value="1"/>
</dbReference>
<dbReference type="Proteomes" id="UP001268651">
    <property type="component" value="Unassembled WGS sequence"/>
</dbReference>
<dbReference type="Gene3D" id="3.30.565.10">
    <property type="entry name" value="Histidine kinase-like ATPase, C-terminal domain"/>
    <property type="match status" value="1"/>
</dbReference>
<dbReference type="PROSITE" id="PS01124">
    <property type="entry name" value="HTH_ARAC_FAMILY_2"/>
    <property type="match status" value="1"/>
</dbReference>
<dbReference type="InterPro" id="IPR003594">
    <property type="entry name" value="HATPase_dom"/>
</dbReference>
<dbReference type="Gene3D" id="3.40.50.2300">
    <property type="match status" value="1"/>
</dbReference>
<evidence type="ECO:0000256" key="7">
    <source>
        <dbReference type="PROSITE-ProRule" id="PRU00169"/>
    </source>
</evidence>
<dbReference type="PANTHER" id="PTHR43547:SF2">
    <property type="entry name" value="HYBRID SIGNAL TRANSDUCTION HISTIDINE KINASE C"/>
    <property type="match status" value="1"/>
</dbReference>
<evidence type="ECO:0000256" key="8">
    <source>
        <dbReference type="SAM" id="Phobius"/>
    </source>
</evidence>
<dbReference type="PROSITE" id="PS50110">
    <property type="entry name" value="RESPONSE_REGULATORY"/>
    <property type="match status" value="1"/>
</dbReference>
<keyword evidence="6" id="KW-0804">Transcription</keyword>
<dbReference type="Pfam" id="PF02518">
    <property type="entry name" value="HATPase_c"/>
    <property type="match status" value="1"/>
</dbReference>
<evidence type="ECO:0000259" key="9">
    <source>
        <dbReference type="PROSITE" id="PS01124"/>
    </source>
</evidence>
<accession>A0ABU3U8A4</accession>
<dbReference type="InterPro" id="IPR011123">
    <property type="entry name" value="Y_Y_Y"/>
</dbReference>
<protein>
    <recommendedName>
        <fullName evidence="2">histidine kinase</fullName>
        <ecNumber evidence="2">2.7.13.3</ecNumber>
    </recommendedName>
</protein>
<dbReference type="PRINTS" id="PR00344">
    <property type="entry name" value="BCTRLSENSOR"/>
</dbReference>
<dbReference type="SUPFAM" id="SSF55874">
    <property type="entry name" value="ATPase domain of HSP90 chaperone/DNA topoisomerase II/histidine kinase"/>
    <property type="match status" value="1"/>
</dbReference>
<dbReference type="InterPro" id="IPR011006">
    <property type="entry name" value="CheY-like_superfamily"/>
</dbReference>
<dbReference type="InterPro" id="IPR036097">
    <property type="entry name" value="HisK_dim/P_sf"/>
</dbReference>
<dbReference type="SUPFAM" id="SSF47384">
    <property type="entry name" value="Homodimeric domain of signal transducing histidine kinase"/>
    <property type="match status" value="1"/>
</dbReference>
<dbReference type="RefSeq" id="WP_316662740.1">
    <property type="nucleotide sequence ID" value="NZ_JAWHTF010000006.1"/>
</dbReference>
<dbReference type="PROSITE" id="PS00041">
    <property type="entry name" value="HTH_ARAC_FAMILY_1"/>
    <property type="match status" value="1"/>
</dbReference>
<dbReference type="InterPro" id="IPR015943">
    <property type="entry name" value="WD40/YVTN_repeat-like_dom_sf"/>
</dbReference>
<evidence type="ECO:0000256" key="5">
    <source>
        <dbReference type="ARBA" id="ARBA00023125"/>
    </source>
</evidence>
<evidence type="ECO:0000256" key="4">
    <source>
        <dbReference type="ARBA" id="ARBA00023015"/>
    </source>
</evidence>
<reference evidence="12 13" key="1">
    <citation type="submission" date="2023-10" db="EMBL/GenBank/DDBJ databases">
        <title>Marimonas sp. nov. isolated from tidal mud flat.</title>
        <authorList>
            <person name="Jaincy N.J."/>
            <person name="Srinivasan S."/>
            <person name="Lee S.-S."/>
        </authorList>
    </citation>
    <scope>NUCLEOTIDE SEQUENCE [LARGE SCALE GENOMIC DNA]</scope>
    <source>
        <strain evidence="12 13">MJ-SS3</strain>
    </source>
</reference>
<gene>
    <name evidence="12" type="ORF">RXV94_10790</name>
</gene>
<comment type="caution">
    <text evidence="12">The sequence shown here is derived from an EMBL/GenBank/DDBJ whole genome shotgun (WGS) entry which is preliminary data.</text>
</comment>